<dbReference type="Proteomes" id="UP001597318">
    <property type="component" value="Unassembled WGS sequence"/>
</dbReference>
<dbReference type="Gene3D" id="3.40.630.190">
    <property type="entry name" value="LCP protein"/>
    <property type="match status" value="1"/>
</dbReference>
<evidence type="ECO:0000256" key="4">
    <source>
        <dbReference type="ARBA" id="ARBA00022989"/>
    </source>
</evidence>
<evidence type="ECO:0000256" key="3">
    <source>
        <dbReference type="ARBA" id="ARBA00022968"/>
    </source>
</evidence>
<dbReference type="PANTHER" id="PTHR33392">
    <property type="entry name" value="POLYISOPRENYL-TEICHOIC ACID--PEPTIDOGLYCAN TEICHOIC ACID TRANSFERASE TAGU"/>
    <property type="match status" value="1"/>
</dbReference>
<keyword evidence="7" id="KW-1185">Reference proteome</keyword>
<sequence length="332" mass="37675">MATRLKNKKVKKKKSIFKRILLFLLLVLLGVGGYTGYTIYKTYAAANQSYSELERGEKSERRETAVKVNEDPFSILLMGVEDYSSGGENGRTDTLIVVTVNPTLQTIKMLSIPRDTFVTLPEDGSETKINHAYAFGGKELTIETTEELLDIPIDYYATVSFQAFKSIVDELDGVNVNVPFDFYENSDEDGKRIYFEEGPAELDGEEALAYARMRKRDPRGDFGRNDRQKEIITAIIDKATSPANLFKIDELAMHIGDNVETNFRISQAIALQQKYPNINGDSIEKLTIEGSDEYINDIYYFIPDEEMLEEVQLELKTHLEQESTSTTPDYQN</sequence>
<keyword evidence="3" id="KW-0735">Signal-anchor</keyword>
<keyword evidence="4" id="KW-1133">Transmembrane helix</keyword>
<accession>A0ABW5C177</accession>
<keyword evidence="4" id="KW-0472">Membrane</keyword>
<dbReference type="Pfam" id="PF03816">
    <property type="entry name" value="LytR_cpsA_psr"/>
    <property type="match status" value="1"/>
</dbReference>
<evidence type="ECO:0000259" key="5">
    <source>
        <dbReference type="Pfam" id="PF03816"/>
    </source>
</evidence>
<gene>
    <name evidence="6" type="ORF">ACFSKK_14215</name>
</gene>
<dbReference type="InterPro" id="IPR050922">
    <property type="entry name" value="LytR/CpsA/Psr_CW_biosynth"/>
</dbReference>
<evidence type="ECO:0000313" key="6">
    <source>
        <dbReference type="EMBL" id="MFD2214841.1"/>
    </source>
</evidence>
<comment type="caution">
    <text evidence="6">The sequence shown here is derived from an EMBL/GenBank/DDBJ whole genome shotgun (WGS) entry which is preliminary data.</text>
</comment>
<dbReference type="EMBL" id="JBHUIK010000003">
    <property type="protein sequence ID" value="MFD2214841.1"/>
    <property type="molecule type" value="Genomic_DNA"/>
</dbReference>
<name>A0ABW5C177_9BACI</name>
<reference evidence="7" key="1">
    <citation type="journal article" date="2019" name="Int. J. Syst. Evol. Microbiol.">
        <title>The Global Catalogue of Microorganisms (GCM) 10K type strain sequencing project: providing services to taxonomists for standard genome sequencing and annotation.</title>
        <authorList>
            <consortium name="The Broad Institute Genomics Platform"/>
            <consortium name="The Broad Institute Genome Sequencing Center for Infectious Disease"/>
            <person name="Wu L."/>
            <person name="Ma J."/>
        </authorList>
    </citation>
    <scope>NUCLEOTIDE SEQUENCE [LARGE SCALE GENOMIC DNA]</scope>
    <source>
        <strain evidence="7">CGMCC 1.15474</strain>
    </source>
</reference>
<dbReference type="InterPro" id="IPR004474">
    <property type="entry name" value="LytR_CpsA_psr"/>
</dbReference>
<organism evidence="6 7">
    <name type="scientific">Metabacillus endolithicus</name>
    <dbReference type="NCBI Taxonomy" id="1535204"/>
    <lineage>
        <taxon>Bacteria</taxon>
        <taxon>Bacillati</taxon>
        <taxon>Bacillota</taxon>
        <taxon>Bacilli</taxon>
        <taxon>Bacillales</taxon>
        <taxon>Bacillaceae</taxon>
        <taxon>Metabacillus</taxon>
    </lineage>
</organism>
<feature type="domain" description="Cell envelope-related transcriptional attenuator" evidence="5">
    <location>
        <begin position="91"/>
        <end position="240"/>
    </location>
</feature>
<evidence type="ECO:0000313" key="7">
    <source>
        <dbReference type="Proteomes" id="UP001597318"/>
    </source>
</evidence>
<dbReference type="NCBIfam" id="TIGR00350">
    <property type="entry name" value="lytR_cpsA_psr"/>
    <property type="match status" value="1"/>
</dbReference>
<evidence type="ECO:0000256" key="2">
    <source>
        <dbReference type="ARBA" id="ARBA00022692"/>
    </source>
</evidence>
<comment type="similarity">
    <text evidence="1">Belongs to the LytR/CpsA/Psr (LCP) family.</text>
</comment>
<proteinExistence type="inferred from homology"/>
<dbReference type="PANTHER" id="PTHR33392:SF10">
    <property type="entry name" value="POLYISOPRENYL-TEICHOIC ACID--PEPTIDOGLYCAN TEICHOIC ACID TRANSFERASE TAGV"/>
    <property type="match status" value="1"/>
</dbReference>
<evidence type="ECO:0000256" key="1">
    <source>
        <dbReference type="ARBA" id="ARBA00006068"/>
    </source>
</evidence>
<keyword evidence="2" id="KW-0812">Transmembrane</keyword>
<dbReference type="RefSeq" id="WP_247346322.1">
    <property type="nucleotide sequence ID" value="NZ_CP095550.1"/>
</dbReference>
<protein>
    <submittedName>
        <fullName evidence="6">LCP family protein</fullName>
    </submittedName>
</protein>